<feature type="non-terminal residue" evidence="2">
    <location>
        <position position="125"/>
    </location>
</feature>
<evidence type="ECO:0000313" key="2">
    <source>
        <dbReference type="EMBL" id="NXK53664.1"/>
    </source>
</evidence>
<name>A0A7L0K9I4_CHATO</name>
<feature type="non-terminal residue" evidence="2">
    <location>
        <position position="1"/>
    </location>
</feature>
<protein>
    <submittedName>
        <fullName evidence="2">CCD81 protein</fullName>
    </submittedName>
</protein>
<dbReference type="EMBL" id="VXAL01015099">
    <property type="protein sequence ID" value="NXK53664.1"/>
    <property type="molecule type" value="Genomic_DNA"/>
</dbReference>
<dbReference type="AlphaFoldDB" id="A0A7L0K9I4"/>
<feature type="domain" description="CCDC81 HU" evidence="1">
    <location>
        <begin position="43"/>
        <end position="103"/>
    </location>
</feature>
<organism evidence="2 3">
    <name type="scientific">Chauna torquata</name>
    <name type="common">Southern screamer</name>
    <dbReference type="NCBI Taxonomy" id="30388"/>
    <lineage>
        <taxon>Eukaryota</taxon>
        <taxon>Metazoa</taxon>
        <taxon>Chordata</taxon>
        <taxon>Craniata</taxon>
        <taxon>Vertebrata</taxon>
        <taxon>Euteleostomi</taxon>
        <taxon>Archelosauria</taxon>
        <taxon>Archosauria</taxon>
        <taxon>Dinosauria</taxon>
        <taxon>Saurischia</taxon>
        <taxon>Theropoda</taxon>
        <taxon>Coelurosauria</taxon>
        <taxon>Aves</taxon>
        <taxon>Neognathae</taxon>
        <taxon>Galloanserae</taxon>
        <taxon>Anseriformes</taxon>
        <taxon>Anhimidae</taxon>
        <taxon>Chauna</taxon>
    </lineage>
</organism>
<evidence type="ECO:0000313" key="3">
    <source>
        <dbReference type="Proteomes" id="UP000537522"/>
    </source>
</evidence>
<accession>A0A7L0K9I4</accession>
<evidence type="ECO:0000259" key="1">
    <source>
        <dbReference type="Pfam" id="PF18289"/>
    </source>
</evidence>
<comment type="caution">
    <text evidence="2">The sequence shown here is derived from an EMBL/GenBank/DDBJ whole genome shotgun (WGS) entry which is preliminary data.</text>
</comment>
<dbReference type="PANTHER" id="PTHR14362:SF2">
    <property type="entry name" value="COILED-COIL DOMAIN-CONTAINING PROTEIN 81"/>
    <property type="match status" value="1"/>
</dbReference>
<keyword evidence="3" id="KW-1185">Reference proteome</keyword>
<dbReference type="Proteomes" id="UP000537522">
    <property type="component" value="Unassembled WGS sequence"/>
</dbReference>
<dbReference type="GO" id="GO:0005815">
    <property type="term" value="C:microtubule organizing center"/>
    <property type="evidence" value="ECO:0007669"/>
    <property type="project" value="TreeGrafter"/>
</dbReference>
<gene>
    <name evidence="2" type="primary">Ccdc81_1</name>
    <name evidence="2" type="ORF">CHATOR_R14915</name>
</gene>
<reference evidence="2 3" key="1">
    <citation type="submission" date="2019-09" db="EMBL/GenBank/DDBJ databases">
        <title>Bird 10,000 Genomes (B10K) Project - Family phase.</title>
        <authorList>
            <person name="Zhang G."/>
        </authorList>
    </citation>
    <scope>NUCLEOTIDE SEQUENCE [LARGE SCALE GENOMIC DNA]</scope>
    <source>
        <strain evidence="2">B10K-DU-011-36</strain>
        <tissue evidence="2">Muscle</tissue>
    </source>
</reference>
<dbReference type="InterPro" id="IPR026295">
    <property type="entry name" value="CCD81"/>
</dbReference>
<dbReference type="Pfam" id="PF18289">
    <property type="entry name" value="HU-CCDC81_euk_2"/>
    <property type="match status" value="1"/>
</dbReference>
<sequence>AFYLEAPGTFSESAQLQRESHCSSFFPGDIKTVVLKYEKIRYIPYSQEIVQKCLQETLQYFYRILTNREDADFILKDIGTLAVRGEEVKMTFSEDFLLRLNKSTYVVQKLLAVSLLFLLRYLEQV</sequence>
<dbReference type="PANTHER" id="PTHR14362">
    <property type="entry name" value="COILED-COIL DOMAIN-CONTAINING PROTEIN 81"/>
    <property type="match status" value="1"/>
</dbReference>
<proteinExistence type="predicted"/>
<dbReference type="InterPro" id="IPR040673">
    <property type="entry name" value="CCDC81_HU_dom_2"/>
</dbReference>